<evidence type="ECO:0000256" key="2">
    <source>
        <dbReference type="SAM" id="Phobius"/>
    </source>
</evidence>
<evidence type="ECO:0000259" key="4">
    <source>
        <dbReference type="Pfam" id="PF24053"/>
    </source>
</evidence>
<protein>
    <recommendedName>
        <fullName evidence="4">DUF7356 domain-containing protein</fullName>
    </recommendedName>
</protein>
<reference evidence="6" key="1">
    <citation type="journal article" date="2018" name="Gigascience">
        <title>Genome assembly of the Pink Ipe (Handroanthus impetiginosus, Bignoniaceae), a highly valued, ecologically keystone Neotropical timber forest tree.</title>
        <authorList>
            <person name="Silva-Junior O.B."/>
            <person name="Grattapaglia D."/>
            <person name="Novaes E."/>
            <person name="Collevatti R.G."/>
        </authorList>
    </citation>
    <scope>NUCLEOTIDE SEQUENCE [LARGE SCALE GENOMIC DNA]</scope>
    <source>
        <strain evidence="6">cv. UFG-1</strain>
    </source>
</reference>
<dbReference type="EMBL" id="NKXS01000891">
    <property type="protein sequence ID" value="PIN21757.1"/>
    <property type="molecule type" value="Genomic_DNA"/>
</dbReference>
<feature type="transmembrane region" description="Helical" evidence="2">
    <location>
        <begin position="174"/>
        <end position="192"/>
    </location>
</feature>
<keyword evidence="2" id="KW-0472">Membrane</keyword>
<feature type="signal peptide" evidence="3">
    <location>
        <begin position="1"/>
        <end position="23"/>
    </location>
</feature>
<name>A0A2G9HW59_9LAMI</name>
<evidence type="ECO:0000313" key="5">
    <source>
        <dbReference type="EMBL" id="PIN21757.1"/>
    </source>
</evidence>
<dbReference type="Pfam" id="PF24053">
    <property type="entry name" value="DUF7356"/>
    <property type="match status" value="1"/>
</dbReference>
<dbReference type="AlphaFoldDB" id="A0A2G9HW59"/>
<dbReference type="Proteomes" id="UP000231279">
    <property type="component" value="Unassembled WGS sequence"/>
</dbReference>
<keyword evidence="2" id="KW-1133">Transmembrane helix</keyword>
<evidence type="ECO:0000256" key="3">
    <source>
        <dbReference type="SAM" id="SignalP"/>
    </source>
</evidence>
<comment type="caution">
    <text evidence="5">The sequence shown here is derived from an EMBL/GenBank/DDBJ whole genome shotgun (WGS) entry which is preliminary data.</text>
</comment>
<feature type="region of interest" description="Disordered" evidence="1">
    <location>
        <begin position="216"/>
        <end position="261"/>
    </location>
</feature>
<gene>
    <name evidence="5" type="ORF">CDL12_05544</name>
</gene>
<dbReference type="PANTHER" id="PTHR34200:SF2">
    <property type="entry name" value="TRANSMEMBRANE PROTEIN"/>
    <property type="match status" value="1"/>
</dbReference>
<proteinExistence type="predicted"/>
<organism evidence="5 6">
    <name type="scientific">Handroanthus impetiginosus</name>
    <dbReference type="NCBI Taxonomy" id="429701"/>
    <lineage>
        <taxon>Eukaryota</taxon>
        <taxon>Viridiplantae</taxon>
        <taxon>Streptophyta</taxon>
        <taxon>Embryophyta</taxon>
        <taxon>Tracheophyta</taxon>
        <taxon>Spermatophyta</taxon>
        <taxon>Magnoliopsida</taxon>
        <taxon>eudicotyledons</taxon>
        <taxon>Gunneridae</taxon>
        <taxon>Pentapetalae</taxon>
        <taxon>asterids</taxon>
        <taxon>lamiids</taxon>
        <taxon>Lamiales</taxon>
        <taxon>Bignoniaceae</taxon>
        <taxon>Crescentiina</taxon>
        <taxon>Tabebuia alliance</taxon>
        <taxon>Handroanthus</taxon>
    </lineage>
</organism>
<dbReference type="OrthoDB" id="785602at2759"/>
<keyword evidence="6" id="KW-1185">Reference proteome</keyword>
<keyword evidence="3" id="KW-0732">Signal</keyword>
<evidence type="ECO:0000313" key="6">
    <source>
        <dbReference type="Proteomes" id="UP000231279"/>
    </source>
</evidence>
<dbReference type="PANTHER" id="PTHR34200">
    <property type="entry name" value="DENTIN SIALOPHOSPHOPROTEIN-LIKE ISOFORM X1"/>
    <property type="match status" value="1"/>
</dbReference>
<keyword evidence="2" id="KW-0812">Transmembrane</keyword>
<feature type="chain" id="PRO_5013688303" description="DUF7356 domain-containing protein" evidence="3">
    <location>
        <begin position="24"/>
        <end position="261"/>
    </location>
</feature>
<accession>A0A2G9HW59</accession>
<dbReference type="STRING" id="429701.A0A2G9HW59"/>
<evidence type="ECO:0000256" key="1">
    <source>
        <dbReference type="SAM" id="MobiDB-lite"/>
    </source>
</evidence>
<feature type="domain" description="DUF7356" evidence="4">
    <location>
        <begin position="60"/>
        <end position="159"/>
    </location>
</feature>
<sequence length="261" mass="28887">MKCLRLALLVVFFIFVVPLQSNGYVLENFRKLAERGHTSKTATDQVSPSSSPVQSPVNLPKGENCDKVFDKCVIKDYSITACFPFLANGSRASFVLVVNDGETNRQLNMTVRPANISVQDIEISGHKPKKVNLPSNTTGTSSILVSVENRDCIIQIRASIPKDFYIEYLTPINGTYLVLVAALFIGGTWTCFKLVKTRHLDDGVPYQELEMENQESNDTFTVESPDGWDQNWGDDWDEEKAVTSPGANRIGKVSENGASSK</sequence>
<dbReference type="InterPro" id="IPR055780">
    <property type="entry name" value="DUF7356"/>
</dbReference>